<accession>A0AAE1TQ70</accession>
<keyword evidence="2" id="KW-1185">Reference proteome</keyword>
<organism evidence="1 2">
    <name type="scientific">Petrolisthes manimaculis</name>
    <dbReference type="NCBI Taxonomy" id="1843537"/>
    <lineage>
        <taxon>Eukaryota</taxon>
        <taxon>Metazoa</taxon>
        <taxon>Ecdysozoa</taxon>
        <taxon>Arthropoda</taxon>
        <taxon>Crustacea</taxon>
        <taxon>Multicrustacea</taxon>
        <taxon>Malacostraca</taxon>
        <taxon>Eumalacostraca</taxon>
        <taxon>Eucarida</taxon>
        <taxon>Decapoda</taxon>
        <taxon>Pleocyemata</taxon>
        <taxon>Anomura</taxon>
        <taxon>Galatheoidea</taxon>
        <taxon>Porcellanidae</taxon>
        <taxon>Petrolisthes</taxon>
    </lineage>
</organism>
<evidence type="ECO:0000313" key="1">
    <source>
        <dbReference type="EMBL" id="KAK4293346.1"/>
    </source>
</evidence>
<protein>
    <submittedName>
        <fullName evidence="1">Uncharacterized protein</fullName>
    </submittedName>
</protein>
<proteinExistence type="predicted"/>
<dbReference type="Proteomes" id="UP001292094">
    <property type="component" value="Unassembled WGS sequence"/>
</dbReference>
<comment type="caution">
    <text evidence="1">The sequence shown here is derived from an EMBL/GenBank/DDBJ whole genome shotgun (WGS) entry which is preliminary data.</text>
</comment>
<dbReference type="AlphaFoldDB" id="A0AAE1TQ70"/>
<sequence>MEKQERESRRALQPWHSTGGALILHGGGETAWKHPLRRLYWGLNKYPFEVHPYLTIAVKSRGGTANVEPSRGTGSMP</sequence>
<gene>
    <name evidence="1" type="ORF">Pmani_033952</name>
</gene>
<evidence type="ECO:0000313" key="2">
    <source>
        <dbReference type="Proteomes" id="UP001292094"/>
    </source>
</evidence>
<name>A0AAE1TQ70_9EUCA</name>
<dbReference type="EMBL" id="JAWZYT010004572">
    <property type="protein sequence ID" value="KAK4293346.1"/>
    <property type="molecule type" value="Genomic_DNA"/>
</dbReference>
<reference evidence="1" key="1">
    <citation type="submission" date="2023-11" db="EMBL/GenBank/DDBJ databases">
        <title>Genome assemblies of two species of porcelain crab, Petrolisthes cinctipes and Petrolisthes manimaculis (Anomura: Porcellanidae).</title>
        <authorList>
            <person name="Angst P."/>
        </authorList>
    </citation>
    <scope>NUCLEOTIDE SEQUENCE</scope>
    <source>
        <strain evidence="1">PB745_02</strain>
        <tissue evidence="1">Gill</tissue>
    </source>
</reference>